<dbReference type="STRING" id="151549.A0A4C1XEX9"/>
<dbReference type="InterPro" id="IPR000477">
    <property type="entry name" value="RT_dom"/>
</dbReference>
<dbReference type="PANTHER" id="PTHR33332">
    <property type="entry name" value="REVERSE TRANSCRIPTASE DOMAIN-CONTAINING PROTEIN"/>
    <property type="match status" value="1"/>
</dbReference>
<evidence type="ECO:0000313" key="3">
    <source>
        <dbReference type="Proteomes" id="UP000299102"/>
    </source>
</evidence>
<proteinExistence type="predicted"/>
<comment type="caution">
    <text evidence="2">The sequence shown here is derived from an EMBL/GenBank/DDBJ whole genome shotgun (WGS) entry which is preliminary data.</text>
</comment>
<dbReference type="InterPro" id="IPR043502">
    <property type="entry name" value="DNA/RNA_pol_sf"/>
</dbReference>
<dbReference type="EMBL" id="BGZK01000819">
    <property type="protein sequence ID" value="GBP61640.1"/>
    <property type="molecule type" value="Genomic_DNA"/>
</dbReference>
<dbReference type="Proteomes" id="UP000299102">
    <property type="component" value="Unassembled WGS sequence"/>
</dbReference>
<keyword evidence="2" id="KW-0808">Transferase</keyword>
<dbReference type="GO" id="GO:0003964">
    <property type="term" value="F:RNA-directed DNA polymerase activity"/>
    <property type="evidence" value="ECO:0007669"/>
    <property type="project" value="UniProtKB-KW"/>
</dbReference>
<feature type="domain" description="Reverse transcriptase" evidence="1">
    <location>
        <begin position="1"/>
        <end position="206"/>
    </location>
</feature>
<sequence>MLSLEIRDIYLRVEKWFTANNLLLNEMKTKRIRFSLPNVRHGSGTISVRNKELEFVNSTVFLGITLDNRLQWGPHITKAFDRVWHAGLVYKLYSLQVPDRPIIIIQNYLADRYFTFRHERTHSTRRLIRAGVPQGSALSPLLYSAYTNNIPRPTSGVQIALFADDTALYYKRRNMTTRSTILALQRAIDELGQWFRLWRIEVNPEK</sequence>
<organism evidence="2 3">
    <name type="scientific">Eumeta variegata</name>
    <name type="common">Bagworm moth</name>
    <name type="synonym">Eumeta japonica</name>
    <dbReference type="NCBI Taxonomy" id="151549"/>
    <lineage>
        <taxon>Eukaryota</taxon>
        <taxon>Metazoa</taxon>
        <taxon>Ecdysozoa</taxon>
        <taxon>Arthropoda</taxon>
        <taxon>Hexapoda</taxon>
        <taxon>Insecta</taxon>
        <taxon>Pterygota</taxon>
        <taxon>Neoptera</taxon>
        <taxon>Endopterygota</taxon>
        <taxon>Lepidoptera</taxon>
        <taxon>Glossata</taxon>
        <taxon>Ditrysia</taxon>
        <taxon>Tineoidea</taxon>
        <taxon>Psychidae</taxon>
        <taxon>Oiketicinae</taxon>
        <taxon>Eumeta</taxon>
    </lineage>
</organism>
<dbReference type="PROSITE" id="PS50878">
    <property type="entry name" value="RT_POL"/>
    <property type="match status" value="1"/>
</dbReference>
<evidence type="ECO:0000259" key="1">
    <source>
        <dbReference type="PROSITE" id="PS50878"/>
    </source>
</evidence>
<dbReference type="Pfam" id="PF00078">
    <property type="entry name" value="RVT_1"/>
    <property type="match status" value="1"/>
</dbReference>
<keyword evidence="3" id="KW-1185">Reference proteome</keyword>
<keyword evidence="2" id="KW-0695">RNA-directed DNA polymerase</keyword>
<evidence type="ECO:0000313" key="2">
    <source>
        <dbReference type="EMBL" id="GBP61640.1"/>
    </source>
</evidence>
<gene>
    <name evidence="2" type="primary">RTase</name>
    <name evidence="2" type="ORF">EVAR_43577_1</name>
</gene>
<keyword evidence="2" id="KW-0548">Nucleotidyltransferase</keyword>
<dbReference type="AlphaFoldDB" id="A0A4C1XEX9"/>
<dbReference type="OrthoDB" id="416454at2759"/>
<protein>
    <submittedName>
        <fullName evidence="2">Probable RNA-directed DNA polymerase from transposon BS</fullName>
    </submittedName>
</protein>
<name>A0A4C1XEX9_EUMVA</name>
<dbReference type="SUPFAM" id="SSF56672">
    <property type="entry name" value="DNA/RNA polymerases"/>
    <property type="match status" value="1"/>
</dbReference>
<reference evidence="2 3" key="1">
    <citation type="journal article" date="2019" name="Commun. Biol.">
        <title>The bagworm genome reveals a unique fibroin gene that provides high tensile strength.</title>
        <authorList>
            <person name="Kono N."/>
            <person name="Nakamura H."/>
            <person name="Ohtoshi R."/>
            <person name="Tomita M."/>
            <person name="Numata K."/>
            <person name="Arakawa K."/>
        </authorList>
    </citation>
    <scope>NUCLEOTIDE SEQUENCE [LARGE SCALE GENOMIC DNA]</scope>
</reference>
<accession>A0A4C1XEX9</accession>